<evidence type="ECO:0000256" key="1">
    <source>
        <dbReference type="ARBA" id="ARBA00022801"/>
    </source>
</evidence>
<evidence type="ECO:0000313" key="3">
    <source>
        <dbReference type="Proteomes" id="UP000000939"/>
    </source>
</evidence>
<name>D5UZQ0_ARCNC</name>
<evidence type="ECO:0000313" key="2">
    <source>
        <dbReference type="EMBL" id="ADG93269.1"/>
    </source>
</evidence>
<dbReference type="HOGENOM" id="CLU_028526_1_0_7"/>
<dbReference type="STRING" id="572480.Arnit_1615"/>
<dbReference type="AlphaFoldDB" id="D5UZQ0"/>
<dbReference type="OrthoDB" id="9773892at2"/>
<proteinExistence type="predicted"/>
<dbReference type="InterPro" id="IPR002933">
    <property type="entry name" value="Peptidase_M20"/>
</dbReference>
<dbReference type="Proteomes" id="UP000000939">
    <property type="component" value="Chromosome"/>
</dbReference>
<dbReference type="SUPFAM" id="SSF53187">
    <property type="entry name" value="Zn-dependent exopeptidases"/>
    <property type="match status" value="1"/>
</dbReference>
<gene>
    <name evidence="2" type="ordered locus">Arnit_1615</name>
</gene>
<keyword evidence="1" id="KW-0378">Hydrolase</keyword>
<dbReference type="Pfam" id="PF01546">
    <property type="entry name" value="Peptidase_M20"/>
    <property type="match status" value="1"/>
</dbReference>
<dbReference type="InterPro" id="IPR001160">
    <property type="entry name" value="Peptidase_M20C"/>
</dbReference>
<dbReference type="eggNOG" id="COG2195">
    <property type="taxonomic scope" value="Bacteria"/>
</dbReference>
<dbReference type="Gene3D" id="3.40.630.10">
    <property type="entry name" value="Zn peptidases"/>
    <property type="match status" value="2"/>
</dbReference>
<organism evidence="2 3">
    <name type="scientific">Arcobacter nitrofigilis (strain ATCC 33309 / DSM 7299 / CCUG 15893 / LMG 7604 / NCTC 12251 / CI)</name>
    <name type="common">Campylobacter nitrofigilis</name>
    <dbReference type="NCBI Taxonomy" id="572480"/>
    <lineage>
        <taxon>Bacteria</taxon>
        <taxon>Pseudomonadati</taxon>
        <taxon>Campylobacterota</taxon>
        <taxon>Epsilonproteobacteria</taxon>
        <taxon>Campylobacterales</taxon>
        <taxon>Arcobacteraceae</taxon>
        <taxon>Arcobacter</taxon>
    </lineage>
</organism>
<dbReference type="EMBL" id="CP001999">
    <property type="protein sequence ID" value="ADG93269.1"/>
    <property type="molecule type" value="Genomic_DNA"/>
</dbReference>
<reference evidence="2 3" key="1">
    <citation type="journal article" date="2010" name="Stand. Genomic Sci.">
        <title>Complete genome sequence of Arcobacter nitrofigilis type strain (CI).</title>
        <authorList>
            <person name="Pati A."/>
            <person name="Gronow S."/>
            <person name="Lapidus A."/>
            <person name="Copeland A."/>
            <person name="Glavina Del Rio T."/>
            <person name="Nolan M."/>
            <person name="Lucas S."/>
            <person name="Tice H."/>
            <person name="Cheng J.F."/>
            <person name="Han C."/>
            <person name="Chertkov O."/>
            <person name="Bruce D."/>
            <person name="Tapia R."/>
            <person name="Goodwin L."/>
            <person name="Pitluck S."/>
            <person name="Liolios K."/>
            <person name="Ivanova N."/>
            <person name="Mavromatis K."/>
            <person name="Chen A."/>
            <person name="Palaniappan K."/>
            <person name="Land M."/>
            <person name="Hauser L."/>
            <person name="Chang Y.J."/>
            <person name="Jeffries C.D."/>
            <person name="Detter J.C."/>
            <person name="Rohde M."/>
            <person name="Goker M."/>
            <person name="Bristow J."/>
            <person name="Eisen J.A."/>
            <person name="Markowitz V."/>
            <person name="Hugenholtz P."/>
            <person name="Klenk H.P."/>
            <person name="Kyrpides N.C."/>
        </authorList>
    </citation>
    <scope>NUCLEOTIDE SEQUENCE [LARGE SCALE GENOMIC DNA]</scope>
    <source>
        <strain evidence="3">ATCC 33309 / DSM 7299 / CCUG 15893 / LMG 7604 / NCTC 12251 / CI</strain>
    </source>
</reference>
<sequence>MNLVLEIFKEITSIPRCSGTHNEFINYVKNYALKYNYECFIDEVNNILCKKKDSNSKICLQSHYDIVCLIDNTIPKIIEDNGFFKAENSTLGADNGIGCSYMLALMADNKDLEFLFTSDEEIGLIGANDINLEIKSPFMLNLDSEEEGEICIGCAGGVDIISKHSKHELISNKDKLKLYEITISKLRGGHSGVNIHENIPNALKLIAKSIKECEGKLLDLNGGERINSIPSNAKAIIASKNPPKSTHENMSITEVKDIPEHFNVYSDEIIDFIYNFKNGVLEFNNELNVVETSINLAIVKTQINEIVVKLSARSMDNEKLIDIKKQTKKSLEKYNFTVETKGKYPAWKPDKNEFTQTVYEIYKKNNAKAEFRAIHAGLECAIFKEKFPHLKVASIGPNIYNPHSYDERVSINSINNLFKIVQEIIS</sequence>
<dbReference type="GO" id="GO:0006508">
    <property type="term" value="P:proteolysis"/>
    <property type="evidence" value="ECO:0007669"/>
    <property type="project" value="InterPro"/>
</dbReference>
<accession>D5UZQ0</accession>
<keyword evidence="3" id="KW-1185">Reference proteome</keyword>
<dbReference type="FunFam" id="3.40.630.10:FF:000018">
    <property type="entry name" value="Aminoacyl-histidine dipeptidase PepD"/>
    <property type="match status" value="1"/>
</dbReference>
<protein>
    <submittedName>
        <fullName evidence="2">Xaa-His dipeptidase</fullName>
    </submittedName>
</protein>
<dbReference type="PRINTS" id="PR00934">
    <property type="entry name" value="XHISDIPTASE"/>
</dbReference>
<dbReference type="RefSeq" id="WP_013135414.1">
    <property type="nucleotide sequence ID" value="NC_014166.1"/>
</dbReference>
<dbReference type="PANTHER" id="PTHR43501:SF1">
    <property type="entry name" value="CYTOSOL NON-SPECIFIC DIPEPTIDASE"/>
    <property type="match status" value="1"/>
</dbReference>
<dbReference type="GO" id="GO:0070573">
    <property type="term" value="F:metallodipeptidase activity"/>
    <property type="evidence" value="ECO:0007669"/>
    <property type="project" value="TreeGrafter"/>
</dbReference>
<dbReference type="KEGG" id="ant:Arnit_1615"/>
<dbReference type="GO" id="GO:0005829">
    <property type="term" value="C:cytosol"/>
    <property type="evidence" value="ECO:0007669"/>
    <property type="project" value="TreeGrafter"/>
</dbReference>
<dbReference type="PANTHER" id="PTHR43501">
    <property type="entry name" value="CYTOSOL NON-SPECIFIC DIPEPTIDASE"/>
    <property type="match status" value="1"/>
</dbReference>